<dbReference type="FunFam" id="3.40.1020.10:FF:000002">
    <property type="entry name" value="L-threonine dehydratase"/>
    <property type="match status" value="1"/>
</dbReference>
<evidence type="ECO:0000256" key="6">
    <source>
        <dbReference type="ARBA" id="ARBA00012096"/>
    </source>
</evidence>
<evidence type="ECO:0000313" key="17">
    <source>
        <dbReference type="Proteomes" id="UP000006023"/>
    </source>
</evidence>
<dbReference type="EC" id="4.3.1.19" evidence="6"/>
<evidence type="ECO:0000256" key="3">
    <source>
        <dbReference type="ARBA" id="ARBA00004810"/>
    </source>
</evidence>
<dbReference type="InterPro" id="IPR038110">
    <property type="entry name" value="TD_ACT-like_sf"/>
</dbReference>
<dbReference type="InterPro" id="IPR001721">
    <property type="entry name" value="TD_ACT-like"/>
</dbReference>
<dbReference type="Pfam" id="PF00291">
    <property type="entry name" value="PALP"/>
    <property type="match status" value="1"/>
</dbReference>
<gene>
    <name evidence="16" type="primary">ilvA</name>
    <name evidence="16" type="ORF">GOAMR_40_00100</name>
</gene>
<dbReference type="PANTHER" id="PTHR48078:SF11">
    <property type="entry name" value="THREONINE DEHYDRATASE, MITOCHONDRIAL"/>
    <property type="match status" value="1"/>
</dbReference>
<evidence type="ECO:0000256" key="13">
    <source>
        <dbReference type="ARBA" id="ARBA00025527"/>
    </source>
</evidence>
<dbReference type="AlphaFoldDB" id="G7GPJ5"/>
<evidence type="ECO:0000259" key="15">
    <source>
        <dbReference type="PROSITE" id="PS51672"/>
    </source>
</evidence>
<dbReference type="Proteomes" id="UP000006023">
    <property type="component" value="Unassembled WGS sequence"/>
</dbReference>
<evidence type="ECO:0000256" key="14">
    <source>
        <dbReference type="ARBA" id="ARBA00031427"/>
    </source>
</evidence>
<protein>
    <recommendedName>
        <fullName evidence="7">L-threonine dehydratase biosynthetic IlvA</fullName>
        <ecNumber evidence="6">4.3.1.19</ecNumber>
    </recommendedName>
    <alternativeName>
        <fullName evidence="14">Threonine deaminase</fullName>
    </alternativeName>
</protein>
<keyword evidence="8" id="KW-0028">Amino-acid biosynthesis</keyword>
<evidence type="ECO:0000256" key="10">
    <source>
        <dbReference type="ARBA" id="ARBA00022898"/>
    </source>
</evidence>
<evidence type="ECO:0000313" key="16">
    <source>
        <dbReference type="EMBL" id="GAB05520.1"/>
    </source>
</evidence>
<evidence type="ECO:0000256" key="9">
    <source>
        <dbReference type="ARBA" id="ARBA00022624"/>
    </source>
</evidence>
<dbReference type="Pfam" id="PF00585">
    <property type="entry name" value="Thr_dehydrat_C"/>
    <property type="match status" value="1"/>
</dbReference>
<dbReference type="InterPro" id="IPR000634">
    <property type="entry name" value="Ser/Thr_deHydtase_PyrdxlP-BS"/>
</dbReference>
<comment type="caution">
    <text evidence="16">The sequence shown here is derived from an EMBL/GenBank/DDBJ whole genome shotgun (WGS) entry which is preliminary data.</text>
</comment>
<reference evidence="16 17" key="1">
    <citation type="submission" date="2011-11" db="EMBL/GenBank/DDBJ databases">
        <title>Whole genome shotgun sequence of Gordonia amarae NBRC 15530.</title>
        <authorList>
            <person name="Takarada H."/>
            <person name="Hosoyama A."/>
            <person name="Tsuchikane K."/>
            <person name="Katsumata H."/>
            <person name="Yamazaki S."/>
            <person name="Fujita N."/>
        </authorList>
    </citation>
    <scope>NUCLEOTIDE SEQUENCE [LARGE SCALE GENOMIC DNA]</scope>
    <source>
        <strain evidence="16 17">NBRC 15530</strain>
    </source>
</reference>
<dbReference type="PROSITE" id="PS51672">
    <property type="entry name" value="ACT_LIKE"/>
    <property type="match status" value="1"/>
</dbReference>
<keyword evidence="10" id="KW-0663">Pyridoxal phosphate</keyword>
<keyword evidence="17" id="KW-1185">Reference proteome</keyword>
<comment type="similarity">
    <text evidence="4">Belongs to the serine/threonine dehydratase family.</text>
</comment>
<dbReference type="InterPro" id="IPR050147">
    <property type="entry name" value="Ser/Thr_Dehydratase"/>
</dbReference>
<accession>G7GPJ5</accession>
<evidence type="ECO:0000256" key="1">
    <source>
        <dbReference type="ARBA" id="ARBA00001274"/>
    </source>
</evidence>
<dbReference type="SUPFAM" id="SSF53686">
    <property type="entry name" value="Tryptophan synthase beta subunit-like PLP-dependent enzymes"/>
    <property type="match status" value="1"/>
</dbReference>
<evidence type="ECO:0000256" key="4">
    <source>
        <dbReference type="ARBA" id="ARBA00010869"/>
    </source>
</evidence>
<evidence type="ECO:0000256" key="2">
    <source>
        <dbReference type="ARBA" id="ARBA00001933"/>
    </source>
</evidence>
<dbReference type="GO" id="GO:0009097">
    <property type="term" value="P:isoleucine biosynthetic process"/>
    <property type="evidence" value="ECO:0007669"/>
    <property type="project" value="UniProtKB-UniPathway"/>
</dbReference>
<dbReference type="PANTHER" id="PTHR48078">
    <property type="entry name" value="THREONINE DEHYDRATASE, MITOCHONDRIAL-RELATED"/>
    <property type="match status" value="1"/>
</dbReference>
<evidence type="ECO:0000256" key="11">
    <source>
        <dbReference type="ARBA" id="ARBA00023239"/>
    </source>
</evidence>
<name>G7GPJ5_9ACTN</name>
<dbReference type="GO" id="GO:0006567">
    <property type="term" value="P:L-threonine catabolic process"/>
    <property type="evidence" value="ECO:0007669"/>
    <property type="project" value="TreeGrafter"/>
</dbReference>
<dbReference type="InterPro" id="IPR001926">
    <property type="entry name" value="TrpB-like_PALP"/>
</dbReference>
<keyword evidence="12" id="KW-0100">Branched-chain amino acid biosynthesis</keyword>
<evidence type="ECO:0000256" key="12">
    <source>
        <dbReference type="ARBA" id="ARBA00023304"/>
    </source>
</evidence>
<evidence type="ECO:0000256" key="7">
    <source>
        <dbReference type="ARBA" id="ARBA00014622"/>
    </source>
</evidence>
<evidence type="ECO:0000256" key="8">
    <source>
        <dbReference type="ARBA" id="ARBA00022605"/>
    </source>
</evidence>
<keyword evidence="11" id="KW-0456">Lyase</keyword>
<comment type="cofactor">
    <cofactor evidence="2">
        <name>pyridoxal 5'-phosphate</name>
        <dbReference type="ChEBI" id="CHEBI:597326"/>
    </cofactor>
</comment>
<proteinExistence type="inferred from homology"/>
<dbReference type="GO" id="GO:0004794">
    <property type="term" value="F:threonine deaminase activity"/>
    <property type="evidence" value="ECO:0007669"/>
    <property type="project" value="UniProtKB-EC"/>
</dbReference>
<dbReference type="GO" id="GO:0003941">
    <property type="term" value="F:L-serine ammonia-lyase activity"/>
    <property type="evidence" value="ECO:0007669"/>
    <property type="project" value="TreeGrafter"/>
</dbReference>
<comment type="function">
    <text evidence="13">Catalyzes the anaerobic formation of alpha-ketobutyrate and ammonia from threonine in a two-step reaction. The first step involved a dehydration of threonine and a production of enamine intermediates (aminocrotonate), which tautomerizes to its imine form (iminobutyrate). Both intermediates are unstable and short-lived. The second step is the nonenzymatic hydrolysis of the enamine/imine intermediates to form 2-ketobutyrate and free ammonia. In the low water environment of the cell, the second step is accelerated by RidA.</text>
</comment>
<sequence>MTRPPDRTTTLTVQPRTTGETMEPVTVQQTADADLASALGVANVEAAAERIAGAVARTPLEACPRLSADTGAQIYLKREDLQTVRSYKIRGAYNVMAQLSDEELAKGVVAASAGNHAQGVAYACRSMKVHGRIYVPTTTPKQKRDRIRWHGGEFVELLAVGDTYDAAAAAAQADVMRSGATWIHAFDDVRTAAGQGTIVREIVDQLGTVPDYVIAPVGGGGCLAGVAGYLRAISDEVTIVGVEPTGAVSLAAALATGGPYTLDTIDPFVDGAAVKRIGGLGYRVMAGMGASVSEHPVLTDIGVTSGVEVKPAGPVSLPRGAAHITHVDEGAICSAMLGLYQNEGIIAEPAGALSVTGLSELDIPAGATVVCLVSGGNNDVSRYGEIIERSLVHQGLKHYFLVHFPQEPGALRRFLDEVLGPDDDITLFEYVKRNNRETGAALVGVQLGEPAGLAGLMDRMSHSRLNCERLEPGTPAYDYLT</sequence>
<dbReference type="PROSITE" id="PS00165">
    <property type="entry name" value="DEHYDRATASE_SER_THR"/>
    <property type="match status" value="1"/>
</dbReference>
<dbReference type="GO" id="GO:0006565">
    <property type="term" value="P:L-serine catabolic process"/>
    <property type="evidence" value="ECO:0007669"/>
    <property type="project" value="TreeGrafter"/>
</dbReference>
<keyword evidence="9" id="KW-0412">Isoleucine biosynthesis</keyword>
<dbReference type="Gene3D" id="3.40.1020.10">
    <property type="entry name" value="Biosynthetic Threonine Deaminase, Domain 3"/>
    <property type="match status" value="1"/>
</dbReference>
<dbReference type="InterPro" id="IPR036052">
    <property type="entry name" value="TrpB-like_PALP_sf"/>
</dbReference>
<feature type="domain" description="ACT-like" evidence="15">
    <location>
        <begin position="398"/>
        <end position="472"/>
    </location>
</feature>
<dbReference type="FunFam" id="3.40.50.1100:FF:000005">
    <property type="entry name" value="Threonine dehydratase catabolic"/>
    <property type="match status" value="1"/>
</dbReference>
<dbReference type="CDD" id="cd01562">
    <property type="entry name" value="Thr-dehyd"/>
    <property type="match status" value="1"/>
</dbReference>
<comment type="subunit">
    <text evidence="5">Homotetramer.</text>
</comment>
<dbReference type="NCBIfam" id="NF006390">
    <property type="entry name" value="PRK08639.1"/>
    <property type="match status" value="1"/>
</dbReference>
<dbReference type="eggNOG" id="COG1171">
    <property type="taxonomic scope" value="Bacteria"/>
</dbReference>
<evidence type="ECO:0000256" key="5">
    <source>
        <dbReference type="ARBA" id="ARBA00011881"/>
    </source>
</evidence>
<dbReference type="GO" id="GO:0030170">
    <property type="term" value="F:pyridoxal phosphate binding"/>
    <property type="evidence" value="ECO:0007669"/>
    <property type="project" value="InterPro"/>
</dbReference>
<comment type="catalytic activity">
    <reaction evidence="1">
        <text>L-threonine = 2-oxobutanoate + NH4(+)</text>
        <dbReference type="Rhea" id="RHEA:22108"/>
        <dbReference type="ChEBI" id="CHEBI:16763"/>
        <dbReference type="ChEBI" id="CHEBI:28938"/>
        <dbReference type="ChEBI" id="CHEBI:57926"/>
        <dbReference type="EC" id="4.3.1.19"/>
    </reaction>
</comment>
<comment type="pathway">
    <text evidence="3">Amino-acid biosynthesis; L-isoleucine biosynthesis; 2-oxobutanoate from L-threonine: step 1/1.</text>
</comment>
<dbReference type="EMBL" id="BAED01000040">
    <property type="protein sequence ID" value="GAB05520.1"/>
    <property type="molecule type" value="Genomic_DNA"/>
</dbReference>
<dbReference type="Gene3D" id="3.40.50.1100">
    <property type="match status" value="2"/>
</dbReference>
<dbReference type="STRING" id="1075090.GOAMR_40_00100"/>
<dbReference type="UniPathway" id="UPA00047">
    <property type="reaction ID" value="UER00054"/>
</dbReference>
<organism evidence="16 17">
    <name type="scientific">Gordonia amarae NBRC 15530</name>
    <dbReference type="NCBI Taxonomy" id="1075090"/>
    <lineage>
        <taxon>Bacteria</taxon>
        <taxon>Bacillati</taxon>
        <taxon>Actinomycetota</taxon>
        <taxon>Actinomycetes</taxon>
        <taxon>Mycobacteriales</taxon>
        <taxon>Gordoniaceae</taxon>
        <taxon>Gordonia</taxon>
    </lineage>
</organism>